<evidence type="ECO:0000259" key="3">
    <source>
        <dbReference type="Pfam" id="PF17782"/>
    </source>
</evidence>
<keyword evidence="6" id="KW-1185">Reference proteome</keyword>
<protein>
    <submittedName>
        <fullName evidence="5">DNA-processing protein DprA</fullName>
    </submittedName>
</protein>
<dbReference type="PANTHER" id="PTHR43022">
    <property type="entry name" value="PROTEIN SMF"/>
    <property type="match status" value="1"/>
</dbReference>
<comment type="caution">
    <text evidence="5">The sequence shown here is derived from an EMBL/GenBank/DDBJ whole genome shotgun (WGS) entry which is preliminary data.</text>
</comment>
<dbReference type="Pfam" id="PF17782">
    <property type="entry name" value="WHD_DprA"/>
    <property type="match status" value="1"/>
</dbReference>
<dbReference type="InterPro" id="IPR041614">
    <property type="entry name" value="DprA_WH"/>
</dbReference>
<dbReference type="Proteomes" id="UP001467690">
    <property type="component" value="Unassembled WGS sequence"/>
</dbReference>
<proteinExistence type="inferred from homology"/>
<reference evidence="5 6" key="1">
    <citation type="submission" date="2024-06" db="EMBL/GenBank/DDBJ databases">
        <authorList>
            <person name="Chen R.Y."/>
        </authorList>
    </citation>
    <scope>NUCLEOTIDE SEQUENCE [LARGE SCALE GENOMIC DNA]</scope>
    <source>
        <strain evidence="5 6">D2</strain>
    </source>
</reference>
<dbReference type="SUPFAM" id="SSF102405">
    <property type="entry name" value="MCP/YpsA-like"/>
    <property type="match status" value="1"/>
</dbReference>
<dbReference type="InterPro" id="IPR036388">
    <property type="entry name" value="WH-like_DNA-bd_sf"/>
</dbReference>
<feature type="domain" description="Smf/DprA SAM" evidence="4">
    <location>
        <begin position="1"/>
        <end position="66"/>
    </location>
</feature>
<organism evidence="5 6">
    <name type="scientific">Catenovulum sediminis</name>
    <dbReference type="NCBI Taxonomy" id="1740262"/>
    <lineage>
        <taxon>Bacteria</taxon>
        <taxon>Pseudomonadati</taxon>
        <taxon>Pseudomonadota</taxon>
        <taxon>Gammaproteobacteria</taxon>
        <taxon>Alteromonadales</taxon>
        <taxon>Alteromonadaceae</taxon>
        <taxon>Catenovulum</taxon>
    </lineage>
</organism>
<dbReference type="PANTHER" id="PTHR43022:SF1">
    <property type="entry name" value="PROTEIN SMF"/>
    <property type="match status" value="1"/>
</dbReference>
<dbReference type="NCBIfam" id="TIGR00732">
    <property type="entry name" value="dprA"/>
    <property type="match status" value="1"/>
</dbReference>
<evidence type="ECO:0000259" key="4">
    <source>
        <dbReference type="Pfam" id="PF25317"/>
    </source>
</evidence>
<dbReference type="InterPro" id="IPR057666">
    <property type="entry name" value="DrpA_SLOG"/>
</dbReference>
<dbReference type="Pfam" id="PF02481">
    <property type="entry name" value="DNA_processg_A"/>
    <property type="match status" value="1"/>
</dbReference>
<gene>
    <name evidence="5" type="primary">dprA</name>
    <name evidence="5" type="ORF">ABS311_04580</name>
</gene>
<name>A0ABV1RDZ3_9ALTE</name>
<feature type="domain" description="Smf/DprA SLOG" evidence="2">
    <location>
        <begin position="77"/>
        <end position="285"/>
    </location>
</feature>
<dbReference type="RefSeq" id="WP_143870627.1">
    <property type="nucleotide sequence ID" value="NZ_CP041660.1"/>
</dbReference>
<dbReference type="Gene3D" id="1.10.10.10">
    <property type="entry name" value="Winged helix-like DNA-binding domain superfamily/Winged helix DNA-binding domain"/>
    <property type="match status" value="1"/>
</dbReference>
<dbReference type="Gene3D" id="3.40.50.450">
    <property type="match status" value="1"/>
</dbReference>
<comment type="similarity">
    <text evidence="1">Belongs to the DprA/Smf family.</text>
</comment>
<dbReference type="Pfam" id="PF25317">
    <property type="entry name" value="SAM_SMF"/>
    <property type="match status" value="1"/>
</dbReference>
<dbReference type="InterPro" id="IPR057338">
    <property type="entry name" value="DprA_SAM"/>
</dbReference>
<evidence type="ECO:0000313" key="5">
    <source>
        <dbReference type="EMBL" id="MER2491153.1"/>
    </source>
</evidence>
<sequence>MESLSNWLRLKQVRGVQTKHWLALLAKHSLESILNSPSERLLAMGFKNEQIAQIQQPNSQEIEHQLNWLSAADKHHIVPFDDVRYPAKLKEISSPPLILYAIGDTSLLNEPQIALVGSRNASHYGCNNALSFAKDLSLRGLVVTSGFASGIDGNAHKGAIAGSGKTIAVFGTGPDVIYPSRHKSLYQEVLENGLILSEFPPGTQARPQHFPRRNRIISGLSLGVLVVEAAIKSGSLITAKYALEQDREVYAVPGSIHDPRSRGAHHLIQQGAKLVETTSDILEEVNQQIIQVELPLFAQKVEKSDKENFTSNELLVNLDYEVTSIDELVARTQQSIEVVLSQLLDLELQGLIAATSGGYIRLRRE</sequence>
<dbReference type="EMBL" id="JBELOE010000083">
    <property type="protein sequence ID" value="MER2491153.1"/>
    <property type="molecule type" value="Genomic_DNA"/>
</dbReference>
<accession>A0ABV1RDZ3</accession>
<evidence type="ECO:0000259" key="2">
    <source>
        <dbReference type="Pfam" id="PF02481"/>
    </source>
</evidence>
<evidence type="ECO:0000256" key="1">
    <source>
        <dbReference type="ARBA" id="ARBA00006525"/>
    </source>
</evidence>
<feature type="domain" description="DprA winged helix" evidence="3">
    <location>
        <begin position="312"/>
        <end position="358"/>
    </location>
</feature>
<dbReference type="InterPro" id="IPR003488">
    <property type="entry name" value="DprA"/>
</dbReference>
<evidence type="ECO:0000313" key="6">
    <source>
        <dbReference type="Proteomes" id="UP001467690"/>
    </source>
</evidence>